<dbReference type="EMBL" id="CP028923">
    <property type="protein sequence ID" value="QCK16491.1"/>
    <property type="molecule type" value="Genomic_DNA"/>
</dbReference>
<keyword evidence="4 6" id="KW-1133">Transmembrane helix</keyword>
<evidence type="ECO:0000256" key="2">
    <source>
        <dbReference type="ARBA" id="ARBA00022475"/>
    </source>
</evidence>
<evidence type="ECO:0000256" key="6">
    <source>
        <dbReference type="SAM" id="Phobius"/>
    </source>
</evidence>
<evidence type="ECO:0000256" key="5">
    <source>
        <dbReference type="ARBA" id="ARBA00023136"/>
    </source>
</evidence>
<feature type="transmembrane region" description="Helical" evidence="6">
    <location>
        <begin position="159"/>
        <end position="176"/>
    </location>
</feature>
<reference evidence="7 8" key="1">
    <citation type="submission" date="2018-04" db="EMBL/GenBank/DDBJ databases">
        <title>Complete genome uncultured novel isolate.</title>
        <authorList>
            <person name="Merlino G."/>
        </authorList>
    </citation>
    <scope>NUCLEOTIDE SEQUENCE [LARGE SCALE GENOMIC DNA]</scope>
    <source>
        <strain evidence="8">R1DC9</strain>
    </source>
</reference>
<feature type="transmembrane region" description="Helical" evidence="6">
    <location>
        <begin position="91"/>
        <end position="114"/>
    </location>
</feature>
<protein>
    <recommendedName>
        <fullName evidence="9">Membrane protein involved in the export of O-antigen and teichoic acid</fullName>
    </recommendedName>
</protein>
<feature type="transmembrane region" description="Helical" evidence="6">
    <location>
        <begin position="231"/>
        <end position="252"/>
    </location>
</feature>
<dbReference type="AlphaFoldDB" id="A0A4D7JLM2"/>
<keyword evidence="3 6" id="KW-0812">Transmembrane</keyword>
<dbReference type="OrthoDB" id="109075at2"/>
<keyword evidence="8" id="KW-1185">Reference proteome</keyword>
<name>A0A4D7JLM2_9BACT</name>
<evidence type="ECO:0000313" key="7">
    <source>
        <dbReference type="EMBL" id="QCK16491.1"/>
    </source>
</evidence>
<keyword evidence="2" id="KW-1003">Cell membrane</keyword>
<evidence type="ECO:0000313" key="8">
    <source>
        <dbReference type="Proteomes" id="UP000298616"/>
    </source>
</evidence>
<evidence type="ECO:0000256" key="1">
    <source>
        <dbReference type="ARBA" id="ARBA00004651"/>
    </source>
</evidence>
<dbReference type="Proteomes" id="UP000298616">
    <property type="component" value="Chromosome"/>
</dbReference>
<dbReference type="PANTHER" id="PTHR30250">
    <property type="entry name" value="PST FAMILY PREDICTED COLANIC ACID TRANSPORTER"/>
    <property type="match status" value="1"/>
</dbReference>
<dbReference type="GO" id="GO:0005886">
    <property type="term" value="C:plasma membrane"/>
    <property type="evidence" value="ECO:0007669"/>
    <property type="project" value="UniProtKB-SubCell"/>
</dbReference>
<feature type="transmembrane region" description="Helical" evidence="6">
    <location>
        <begin position="21"/>
        <end position="38"/>
    </location>
</feature>
<proteinExistence type="predicted"/>
<comment type="subcellular location">
    <subcellularLocation>
        <location evidence="1">Cell membrane</location>
        <topology evidence="1">Multi-pass membrane protein</topology>
    </subcellularLocation>
</comment>
<feature type="transmembrane region" description="Helical" evidence="6">
    <location>
        <begin position="432"/>
        <end position="457"/>
    </location>
</feature>
<evidence type="ECO:0008006" key="9">
    <source>
        <dbReference type="Google" id="ProtNLM"/>
    </source>
</evidence>
<keyword evidence="5 6" id="KW-0472">Membrane</keyword>
<feature type="transmembrane region" description="Helical" evidence="6">
    <location>
        <begin position="406"/>
        <end position="425"/>
    </location>
</feature>
<dbReference type="Pfam" id="PF13440">
    <property type="entry name" value="Polysacc_synt_3"/>
    <property type="match status" value="1"/>
</dbReference>
<feature type="transmembrane region" description="Helical" evidence="6">
    <location>
        <begin position="126"/>
        <end position="147"/>
    </location>
</feature>
<dbReference type="RefSeq" id="WP_137092080.1">
    <property type="nucleotide sequence ID" value="NZ_CP028923.1"/>
</dbReference>
<feature type="transmembrane region" description="Helical" evidence="6">
    <location>
        <begin position="182"/>
        <end position="201"/>
    </location>
</feature>
<feature type="transmembrane region" description="Helical" evidence="6">
    <location>
        <begin position="375"/>
        <end position="394"/>
    </location>
</feature>
<accession>A0A4D7JLM2</accession>
<sequence length="459" mass="51854">MLKSIKSLLLKLKSSQFLNQILVTVTGNGLGFVIGFLLTPVISRLYPPEAYGLFSIINSIVAVVLMLSTLNYTNAIVLPKSNHKFLRLVQICLFSLSVTTVIISLVLLVFGKFIYLKVSLPVNNLWLYTIPVLVFFSGLIQILNGWLIRLSEFKSISKSKFFGILGGKSTAILIGYMKPFNLVGILIGELVGKLFFISFLLKKQLMRRFNFLITNINIDQIKSVALEYKRYPLFALPANWLQALILQIPIYFLSHYYNLEYVGLYSMANGLLIIPLNILGNSVASVFLKKAVEVEQAEKSLRKQTENLFFKLLYIVTVPFAVLFVFGEEIFSIILGDQWRASGEVASIMSMYFVIQTCAIPISIIYRVKRKEKEFFFYQVISVCIIVLALFSSLSSQSFLMSMKYYSYGNILVYLTGIGMTFSFLGSSIKSIIVIILKSILTVFFVYGFILAINYLVAS</sequence>
<feature type="transmembrane region" description="Helical" evidence="6">
    <location>
        <begin position="346"/>
        <end position="368"/>
    </location>
</feature>
<dbReference type="PANTHER" id="PTHR30250:SF28">
    <property type="entry name" value="POLYSACCHARIDE BIOSYNTHESIS PROTEIN"/>
    <property type="match status" value="1"/>
</dbReference>
<organism evidence="7 8">
    <name type="scientific">Mangrovivirga cuniculi</name>
    <dbReference type="NCBI Taxonomy" id="2715131"/>
    <lineage>
        <taxon>Bacteria</taxon>
        <taxon>Pseudomonadati</taxon>
        <taxon>Bacteroidota</taxon>
        <taxon>Cytophagia</taxon>
        <taxon>Cytophagales</taxon>
        <taxon>Mangrovivirgaceae</taxon>
        <taxon>Mangrovivirga</taxon>
    </lineage>
</organism>
<feature type="transmembrane region" description="Helical" evidence="6">
    <location>
        <begin position="308"/>
        <end position="326"/>
    </location>
</feature>
<gene>
    <name evidence="7" type="ORF">DCC35_18020</name>
</gene>
<evidence type="ECO:0000256" key="3">
    <source>
        <dbReference type="ARBA" id="ARBA00022692"/>
    </source>
</evidence>
<dbReference type="InterPro" id="IPR050833">
    <property type="entry name" value="Poly_Biosynth_Transport"/>
</dbReference>
<feature type="transmembrane region" description="Helical" evidence="6">
    <location>
        <begin position="50"/>
        <end position="70"/>
    </location>
</feature>
<dbReference type="KEGG" id="fpf:DCC35_18020"/>
<evidence type="ECO:0000256" key="4">
    <source>
        <dbReference type="ARBA" id="ARBA00022989"/>
    </source>
</evidence>
<feature type="transmembrane region" description="Helical" evidence="6">
    <location>
        <begin position="264"/>
        <end position="288"/>
    </location>
</feature>